<feature type="region of interest" description="Disordered" evidence="2">
    <location>
        <begin position="398"/>
        <end position="418"/>
    </location>
</feature>
<sequence length="736" mass="84594">MLKKVLIILVLLVTSLGYGQEKWEDFTGKQKAFFYQLTRKIENLKPTIHPLFEFTDSIPYINDTLPDYPYVESFIESDSSKLICHHTEFARKNRGLLGDVGMHYAAWELDLLLQFRNSTKLKYAYLKPKFEYFVQLILENAPSNLATINTNGKYELSPSILNYLSPNLTIGEKMAAIKNSGFTPDEKYAILQSIYAAQEKYMHIRANEIVDILTQNNINTTHYMLAAGDGEDWNDLESIIRTKYNRALPDPKALFNYQLKTKRSEDKSNKNILVSDAPVIKMSTKVNHQTHLHIDAWAYHPERQTTIVVQKGGSSYVLYGKNEQRYVSPDSTFGEGVTYWSLIKNLEEVWIADLKEKIYGKKGFDYYIALYEKKQAKTRMHIKVTEEKLDAIRYTPAAAPKMKKSRKAKKKKKKSAGLSYQDSNYVPHGKLTKTAKKRQIQQHNLIALNGQLETELATLRQLKKEKEEAFDLLSKFETKLDQMKKNMGFNLMAYEKDKLGNYLFTDGATFNVQTQDLTFPEADEVDYFEVILVSFGESVFDKNLAEFFVHFNLSHTLSKDVFVLDEFSTKIKKSGAYSKSDSIQTMEFFHELSNKKMPITIQLNGLGVANGTPPYPISVNTKPVVADETHKNKLFYYLQIQKGSSLAYNLTVWSNEFIPTDQNIKRKIIVDQNPQLNPIEVETAVQAKAFFDNYKVELTALATLWIKDTKQRKTVLKRIKSLKAKTVLVNGEEIKI</sequence>
<evidence type="ECO:0000313" key="3">
    <source>
        <dbReference type="EMBL" id="PZE16242.1"/>
    </source>
</evidence>
<evidence type="ECO:0000313" key="4">
    <source>
        <dbReference type="Proteomes" id="UP000249248"/>
    </source>
</evidence>
<evidence type="ECO:0000256" key="2">
    <source>
        <dbReference type="SAM" id="MobiDB-lite"/>
    </source>
</evidence>
<gene>
    <name evidence="3" type="ORF">DNU06_14025</name>
</gene>
<dbReference type="AlphaFoldDB" id="A0A2W1NKP9"/>
<protein>
    <submittedName>
        <fullName evidence="3">Uncharacterized protein</fullName>
    </submittedName>
</protein>
<dbReference type="EMBL" id="QKSB01000010">
    <property type="protein sequence ID" value="PZE16242.1"/>
    <property type="molecule type" value="Genomic_DNA"/>
</dbReference>
<proteinExistence type="predicted"/>
<reference evidence="3 4" key="1">
    <citation type="submission" date="2018-06" db="EMBL/GenBank/DDBJ databases">
        <title>The draft genome sequence of Crocinitomix sp. SM1701.</title>
        <authorList>
            <person name="Zhang X."/>
        </authorList>
    </citation>
    <scope>NUCLEOTIDE SEQUENCE [LARGE SCALE GENOMIC DNA]</scope>
    <source>
        <strain evidence="3 4">SM1701</strain>
    </source>
</reference>
<accession>A0A2W1NKP9</accession>
<feature type="coiled-coil region" evidence="1">
    <location>
        <begin position="445"/>
        <end position="486"/>
    </location>
</feature>
<dbReference type="Proteomes" id="UP000249248">
    <property type="component" value="Unassembled WGS sequence"/>
</dbReference>
<keyword evidence="1" id="KW-0175">Coiled coil</keyword>
<evidence type="ECO:0000256" key="1">
    <source>
        <dbReference type="SAM" id="Coils"/>
    </source>
</evidence>
<keyword evidence="4" id="KW-1185">Reference proteome</keyword>
<feature type="compositionally biased region" description="Basic residues" evidence="2">
    <location>
        <begin position="401"/>
        <end position="415"/>
    </location>
</feature>
<comment type="caution">
    <text evidence="3">The sequence shown here is derived from an EMBL/GenBank/DDBJ whole genome shotgun (WGS) entry which is preliminary data.</text>
</comment>
<organism evidence="3 4">
    <name type="scientific">Putridiphycobacter roseus</name>
    <dbReference type="NCBI Taxonomy" id="2219161"/>
    <lineage>
        <taxon>Bacteria</taxon>
        <taxon>Pseudomonadati</taxon>
        <taxon>Bacteroidota</taxon>
        <taxon>Flavobacteriia</taxon>
        <taxon>Flavobacteriales</taxon>
        <taxon>Crocinitomicaceae</taxon>
        <taxon>Putridiphycobacter</taxon>
    </lineage>
</organism>
<name>A0A2W1NKP9_9FLAO</name>